<dbReference type="PROSITE" id="PS50175">
    <property type="entry name" value="ASP_PROT_RETROV"/>
    <property type="match status" value="1"/>
</dbReference>
<dbReference type="SUPFAM" id="SSF50630">
    <property type="entry name" value="Acid proteases"/>
    <property type="match status" value="1"/>
</dbReference>
<evidence type="ECO:0000259" key="2">
    <source>
        <dbReference type="PROSITE" id="PS50175"/>
    </source>
</evidence>
<gene>
    <name evidence="3" type="ORF">FSCOSCO3_A022043</name>
</gene>
<protein>
    <submittedName>
        <fullName evidence="3">Uncharacterized protein LOC124873533 isoform X1</fullName>
    </submittedName>
</protein>
<dbReference type="AlphaFoldDB" id="A0AAV1PYI4"/>
<evidence type="ECO:0000313" key="4">
    <source>
        <dbReference type="Proteomes" id="UP001314229"/>
    </source>
</evidence>
<dbReference type="Pfam" id="PF00077">
    <property type="entry name" value="RVP"/>
    <property type="match status" value="1"/>
</dbReference>
<sequence length="223" mass="24805">MPSVKEPKSDFNQKNDYDKINGDLLNLQDLLSLDDVKPEITLLVNGKPIIFLCDTGACRTTCKEEIPQARSNGSFVMVRSASGKLTDVEESKPVWLRDPFGSSCHLSILMFPECPVNLLGRDGLLSLGLALVPTSEGRIAVKRKEELEKGDFYVLQGTGQPYYYYSLDVPNKPPHKTADALMTEGRNAISKPQDQMSKDIYTSPFGIKQHPVQTKSTSPNWLK</sequence>
<dbReference type="GO" id="GO:0006508">
    <property type="term" value="P:proteolysis"/>
    <property type="evidence" value="ECO:0007669"/>
    <property type="project" value="InterPro"/>
</dbReference>
<proteinExistence type="predicted"/>
<keyword evidence="1" id="KW-0378">Hydrolase</keyword>
<feature type="domain" description="Peptidase A2" evidence="2">
    <location>
        <begin position="49"/>
        <end position="123"/>
    </location>
</feature>
<evidence type="ECO:0000256" key="1">
    <source>
        <dbReference type="ARBA" id="ARBA00022801"/>
    </source>
</evidence>
<name>A0AAV1PYI4_SCOSC</name>
<comment type="caution">
    <text evidence="3">The sequence shown here is derived from an EMBL/GenBank/DDBJ whole genome shotgun (WGS) entry which is preliminary data.</text>
</comment>
<accession>A0AAV1PYI4</accession>
<keyword evidence="4" id="KW-1185">Reference proteome</keyword>
<reference evidence="3 4" key="1">
    <citation type="submission" date="2024-01" db="EMBL/GenBank/DDBJ databases">
        <authorList>
            <person name="Alioto T."/>
            <person name="Alioto T."/>
            <person name="Gomez Garrido J."/>
        </authorList>
    </citation>
    <scope>NUCLEOTIDE SEQUENCE [LARGE SCALE GENOMIC DNA]</scope>
</reference>
<dbReference type="GO" id="GO:0004190">
    <property type="term" value="F:aspartic-type endopeptidase activity"/>
    <property type="evidence" value="ECO:0007669"/>
    <property type="project" value="InterPro"/>
</dbReference>
<dbReference type="Proteomes" id="UP001314229">
    <property type="component" value="Unassembled WGS sequence"/>
</dbReference>
<dbReference type="InterPro" id="IPR018061">
    <property type="entry name" value="Retropepsins"/>
</dbReference>
<dbReference type="Gene3D" id="2.40.70.10">
    <property type="entry name" value="Acid Proteases"/>
    <property type="match status" value="1"/>
</dbReference>
<dbReference type="EMBL" id="CAWUFR010000382">
    <property type="protein sequence ID" value="CAK6977001.1"/>
    <property type="molecule type" value="Genomic_DNA"/>
</dbReference>
<organism evidence="3 4">
    <name type="scientific">Scomber scombrus</name>
    <name type="common">Atlantic mackerel</name>
    <name type="synonym">Scomber vernalis</name>
    <dbReference type="NCBI Taxonomy" id="13677"/>
    <lineage>
        <taxon>Eukaryota</taxon>
        <taxon>Metazoa</taxon>
        <taxon>Chordata</taxon>
        <taxon>Craniata</taxon>
        <taxon>Vertebrata</taxon>
        <taxon>Euteleostomi</taxon>
        <taxon>Actinopterygii</taxon>
        <taxon>Neopterygii</taxon>
        <taxon>Teleostei</taxon>
        <taxon>Neoteleostei</taxon>
        <taxon>Acanthomorphata</taxon>
        <taxon>Pelagiaria</taxon>
        <taxon>Scombriformes</taxon>
        <taxon>Scombridae</taxon>
        <taxon>Scomber</taxon>
    </lineage>
</organism>
<dbReference type="InterPro" id="IPR001995">
    <property type="entry name" value="Peptidase_A2_cat"/>
</dbReference>
<evidence type="ECO:0000313" key="3">
    <source>
        <dbReference type="EMBL" id="CAK6977001.1"/>
    </source>
</evidence>
<dbReference type="InterPro" id="IPR021109">
    <property type="entry name" value="Peptidase_aspartic_dom_sf"/>
</dbReference>